<dbReference type="GeneID" id="93102692"/>
<name>A0A7W6HY44_9BACT</name>
<gene>
    <name evidence="2" type="ORF">GGR14_002636</name>
</gene>
<accession>A0A7W6HY44</accession>
<sequence length="373" mass="42798">MRKLLLYSLGLLFFTSCSDEAELRPTEVKNWFEIVAKENIDVVDQKIYDIWKGYEIGVFYNDTLGREDRGRRDSVGNIVYHYEVLDLSYNMTTSSYTNRVTWTPVDVSTGTGKARLLPLLDFLDASLLPFVKSAEVHIPAIMITETFYVSNSAKKVYRGFNFLGISLADFANNAESKKLYRAEFVNQTCAKKIENLVDPFYEVAEVALAAYSSSPWGSSYYGNSSAMFPFYSEVLTNIEYIENYQQDMDSLRILKAELDIRVGNGELTEDDPEYVRCINEIAVREAAKTNETTWRNEYARCRPEAYGILVLNSYWMPSKEADLDSYMAAVFTYSLEEFKGLYTGFPFVIERFRLLKNILEEAGFDVDAVRESM</sequence>
<dbReference type="AlphaFoldDB" id="A0A7W6HY44"/>
<keyword evidence="1" id="KW-0732">Signal</keyword>
<evidence type="ECO:0000313" key="2">
    <source>
        <dbReference type="EMBL" id="MBB4026835.1"/>
    </source>
</evidence>
<feature type="signal peptide" evidence="1">
    <location>
        <begin position="1"/>
        <end position="21"/>
    </location>
</feature>
<proteinExistence type="predicted"/>
<evidence type="ECO:0000313" key="3">
    <source>
        <dbReference type="Proteomes" id="UP000546007"/>
    </source>
</evidence>
<dbReference type="EMBL" id="JACIES010000006">
    <property type="protein sequence ID" value="MBB4026835.1"/>
    <property type="molecule type" value="Genomic_DNA"/>
</dbReference>
<evidence type="ECO:0008006" key="4">
    <source>
        <dbReference type="Google" id="ProtNLM"/>
    </source>
</evidence>
<comment type="caution">
    <text evidence="2">The sequence shown here is derived from an EMBL/GenBank/DDBJ whole genome shotgun (WGS) entry which is preliminary data.</text>
</comment>
<organism evidence="2 3">
    <name type="scientific">Butyricimonas faecihominis</name>
    <dbReference type="NCBI Taxonomy" id="1472416"/>
    <lineage>
        <taxon>Bacteria</taxon>
        <taxon>Pseudomonadati</taxon>
        <taxon>Bacteroidota</taxon>
        <taxon>Bacteroidia</taxon>
        <taxon>Bacteroidales</taxon>
        <taxon>Odoribacteraceae</taxon>
        <taxon>Butyricimonas</taxon>
    </lineage>
</organism>
<reference evidence="2 3" key="1">
    <citation type="submission" date="2020-08" db="EMBL/GenBank/DDBJ databases">
        <title>Genomic Encyclopedia of Type Strains, Phase IV (KMG-IV): sequencing the most valuable type-strain genomes for metagenomic binning, comparative biology and taxonomic classification.</title>
        <authorList>
            <person name="Goeker M."/>
        </authorList>
    </citation>
    <scope>NUCLEOTIDE SEQUENCE [LARGE SCALE GENOMIC DNA]</scope>
    <source>
        <strain evidence="2 3">DSM 105721</strain>
    </source>
</reference>
<feature type="chain" id="PRO_5030606878" description="DUF4835 family protein" evidence="1">
    <location>
        <begin position="22"/>
        <end position="373"/>
    </location>
</feature>
<protein>
    <recommendedName>
        <fullName evidence="4">DUF4835 family protein</fullName>
    </recommendedName>
</protein>
<dbReference type="RefSeq" id="WP_124316315.1">
    <property type="nucleotide sequence ID" value="NZ_AP028155.1"/>
</dbReference>
<evidence type="ECO:0000256" key="1">
    <source>
        <dbReference type="SAM" id="SignalP"/>
    </source>
</evidence>
<dbReference type="PROSITE" id="PS51257">
    <property type="entry name" value="PROKAR_LIPOPROTEIN"/>
    <property type="match status" value="1"/>
</dbReference>
<dbReference type="Proteomes" id="UP000546007">
    <property type="component" value="Unassembled WGS sequence"/>
</dbReference>
<keyword evidence="3" id="KW-1185">Reference proteome</keyword>
<dbReference type="OrthoDB" id="1098248at2"/>